<dbReference type="EMBL" id="CP025785">
    <property type="protein sequence ID" value="AWG42605.1"/>
    <property type="molecule type" value="Genomic_DNA"/>
</dbReference>
<sequence>MKYLLLFFIVLCSCEINYPEIKELDYVINYYFYKDSFDYFMTFDFAIRVTHSKDIIKLAIENIDSKEFIEVAKGKYTSSFIDSVLGKDILYCKDLMFNIADKTFENFVAHVHLFDSGMRIYNKEIVMNLNLSKEELALIHECVYGSRGMIKLNEISGNKVYLLKTPKDEINFSDSVVKLEDMLDVQLEDTLDTYIGVYYIGKNSNLFFKLN</sequence>
<dbReference type="OrthoDB" id="350432at2"/>
<dbReference type="Proteomes" id="UP000244655">
    <property type="component" value="Chromosome"/>
</dbReference>
<proteinExistence type="predicted"/>
<reference evidence="1 2" key="1">
    <citation type="submission" date="2018-01" db="EMBL/GenBank/DDBJ databases">
        <title>Genome sequence of Borrelia tachyglossi.</title>
        <authorList>
            <person name="Gofton A.W."/>
        </authorList>
    </citation>
    <scope>NUCLEOTIDE SEQUENCE [LARGE SCALE GENOMIC DNA]</scope>
    <source>
        <strain evidence="1 2">Bc-F10-1268</strain>
    </source>
</reference>
<protein>
    <submittedName>
        <fullName evidence="1">Uncharacterized protein</fullName>
    </submittedName>
</protein>
<evidence type="ECO:0000313" key="1">
    <source>
        <dbReference type="EMBL" id="AWG42605.1"/>
    </source>
</evidence>
<evidence type="ECO:0000313" key="2">
    <source>
        <dbReference type="Proteomes" id="UP000244655"/>
    </source>
</evidence>
<gene>
    <name evidence="1" type="ORF">CR532_01100</name>
</gene>
<accession>A0A2S1LWG8</accession>
<organism evidence="1 2">
    <name type="scientific">Candidatus Borreliella tachyglossi</name>
    <dbReference type="NCBI Taxonomy" id="1964448"/>
    <lineage>
        <taxon>Bacteria</taxon>
        <taxon>Pseudomonadati</taxon>
        <taxon>Spirochaetota</taxon>
        <taxon>Spirochaetia</taxon>
        <taxon>Spirochaetales</taxon>
        <taxon>Borreliaceae</taxon>
        <taxon>Borreliella</taxon>
    </lineage>
</organism>
<dbReference type="RefSeq" id="WP_108729004.1">
    <property type="nucleotide sequence ID" value="NZ_CP025785.1"/>
</dbReference>
<keyword evidence="2" id="KW-1185">Reference proteome</keyword>
<dbReference type="AlphaFoldDB" id="A0A2S1LWG8"/>
<name>A0A2S1LWG8_9SPIR</name>